<dbReference type="EMBL" id="AYZD01000018">
    <property type="protein sequence ID" value="KRM95968.1"/>
    <property type="molecule type" value="Genomic_DNA"/>
</dbReference>
<keyword evidence="3" id="KW-1185">Reference proteome</keyword>
<protein>
    <recommendedName>
        <fullName evidence="1">HNH nuclease domain-containing protein</fullName>
    </recommendedName>
</protein>
<dbReference type="AlphaFoldDB" id="A0A0R2CWJ9"/>
<dbReference type="GO" id="GO:0008270">
    <property type="term" value="F:zinc ion binding"/>
    <property type="evidence" value="ECO:0007669"/>
    <property type="project" value="InterPro"/>
</dbReference>
<dbReference type="STRING" id="1423725.FC19_GL001449"/>
<dbReference type="InterPro" id="IPR002711">
    <property type="entry name" value="HNH"/>
</dbReference>
<feature type="domain" description="HNH nuclease" evidence="1">
    <location>
        <begin position="67"/>
        <end position="126"/>
    </location>
</feature>
<dbReference type="CDD" id="cd00085">
    <property type="entry name" value="HNHc"/>
    <property type="match status" value="1"/>
</dbReference>
<dbReference type="Gene3D" id="1.10.30.50">
    <property type="match status" value="1"/>
</dbReference>
<dbReference type="GO" id="GO:0003676">
    <property type="term" value="F:nucleic acid binding"/>
    <property type="evidence" value="ECO:0007669"/>
    <property type="project" value="InterPro"/>
</dbReference>
<dbReference type="SMART" id="SM00507">
    <property type="entry name" value="HNHc"/>
    <property type="match status" value="1"/>
</dbReference>
<evidence type="ECO:0000313" key="3">
    <source>
        <dbReference type="Proteomes" id="UP000051015"/>
    </source>
</evidence>
<dbReference type="OrthoDB" id="9811997at2"/>
<dbReference type="GO" id="GO:0004519">
    <property type="term" value="F:endonuclease activity"/>
    <property type="evidence" value="ECO:0007669"/>
    <property type="project" value="InterPro"/>
</dbReference>
<evidence type="ECO:0000259" key="1">
    <source>
        <dbReference type="SMART" id="SM00507"/>
    </source>
</evidence>
<organism evidence="2 3">
    <name type="scientific">Liquorilactobacillus aquaticus DSM 21051</name>
    <dbReference type="NCBI Taxonomy" id="1423725"/>
    <lineage>
        <taxon>Bacteria</taxon>
        <taxon>Bacillati</taxon>
        <taxon>Bacillota</taxon>
        <taxon>Bacilli</taxon>
        <taxon>Lactobacillales</taxon>
        <taxon>Lactobacillaceae</taxon>
        <taxon>Liquorilactobacillus</taxon>
    </lineage>
</organism>
<gene>
    <name evidence="2" type="ORF">FC19_GL001449</name>
</gene>
<dbReference type="RefSeq" id="WP_057876409.1">
    <property type="nucleotide sequence ID" value="NZ_AYZD01000018.1"/>
</dbReference>
<name>A0A0R2CWJ9_9LACO</name>
<accession>A0A0R2CWJ9</accession>
<dbReference type="PATRIC" id="fig|1423725.3.peg.1490"/>
<evidence type="ECO:0000313" key="2">
    <source>
        <dbReference type="EMBL" id="KRM95968.1"/>
    </source>
</evidence>
<sequence>MSRVRVCRKPNCNKLISFEQSNPYCSEHAGLYHKRNPFAKQQRKQNYSMYNKYKRDKEANAFYHSKQWRTVSNHIKREAYFTCQCCGHTYDKTGYLVVDHIIPRRVDKRKQSDEDNLWVLCKRCHYWKGELENRIYQSQSLVVNMDTSKKWDRGKMTEWILKHEHK</sequence>
<reference evidence="2 3" key="1">
    <citation type="journal article" date="2015" name="Genome Announc.">
        <title>Expanding the biotechnology potential of lactobacilli through comparative genomics of 213 strains and associated genera.</title>
        <authorList>
            <person name="Sun Z."/>
            <person name="Harris H.M."/>
            <person name="McCann A."/>
            <person name="Guo C."/>
            <person name="Argimon S."/>
            <person name="Zhang W."/>
            <person name="Yang X."/>
            <person name="Jeffery I.B."/>
            <person name="Cooney J.C."/>
            <person name="Kagawa T.F."/>
            <person name="Liu W."/>
            <person name="Song Y."/>
            <person name="Salvetti E."/>
            <person name="Wrobel A."/>
            <person name="Rasinkangas P."/>
            <person name="Parkhill J."/>
            <person name="Rea M.C."/>
            <person name="O'Sullivan O."/>
            <person name="Ritari J."/>
            <person name="Douillard F.P."/>
            <person name="Paul Ross R."/>
            <person name="Yang R."/>
            <person name="Briner A.E."/>
            <person name="Felis G.E."/>
            <person name="de Vos W.M."/>
            <person name="Barrangou R."/>
            <person name="Klaenhammer T.R."/>
            <person name="Caufield P.W."/>
            <person name="Cui Y."/>
            <person name="Zhang H."/>
            <person name="O'Toole P.W."/>
        </authorList>
    </citation>
    <scope>NUCLEOTIDE SEQUENCE [LARGE SCALE GENOMIC DNA]</scope>
    <source>
        <strain evidence="2 3">DSM 21051</strain>
    </source>
</reference>
<dbReference type="InterPro" id="IPR003615">
    <property type="entry name" value="HNH_nuc"/>
</dbReference>
<dbReference type="Pfam" id="PF01844">
    <property type="entry name" value="HNH"/>
    <property type="match status" value="1"/>
</dbReference>
<proteinExistence type="predicted"/>
<dbReference type="Proteomes" id="UP000051015">
    <property type="component" value="Unassembled WGS sequence"/>
</dbReference>
<comment type="caution">
    <text evidence="2">The sequence shown here is derived from an EMBL/GenBank/DDBJ whole genome shotgun (WGS) entry which is preliminary data.</text>
</comment>